<dbReference type="AlphaFoldDB" id="A0A9W8NL67"/>
<feature type="domain" description="NB-ARC" evidence="1">
    <location>
        <begin position="251"/>
        <end position="367"/>
    </location>
</feature>
<dbReference type="SUPFAM" id="SSF52540">
    <property type="entry name" value="P-loop containing nucleoside triphosphate hydrolases"/>
    <property type="match status" value="1"/>
</dbReference>
<dbReference type="InterPro" id="IPR011990">
    <property type="entry name" value="TPR-like_helical_dom_sf"/>
</dbReference>
<dbReference type="Gene3D" id="1.25.40.10">
    <property type="entry name" value="Tetratricopeptide repeat domain"/>
    <property type="match status" value="1"/>
</dbReference>
<dbReference type="Pfam" id="PF00931">
    <property type="entry name" value="NB-ARC"/>
    <property type="match status" value="1"/>
</dbReference>
<dbReference type="Pfam" id="PF25000">
    <property type="entry name" value="DUF7779"/>
    <property type="match status" value="1"/>
</dbReference>
<protein>
    <recommendedName>
        <fullName evidence="5">NB-ARC domain-containing protein</fullName>
    </recommendedName>
</protein>
<sequence>MSGSLERHDRHRASSFSSFDDVQGLFSSTRASSLSSAALQELATLAHALEKLRAFMDFVSNEAQPPTDNTAFWGIVGLVLSQSEEGVAPRGPRMLRVVCENIELLNKYQDKAASQLELRDACFHLANSLLAFLIATIKFIREDVLYYSSDGNVWEPLEQQFNTLKHGIDETVSRLEKMSRLSGLDDLKQLQTVLTLSSSSPTQGPEEPATLPCFIYPTSKTPRFFDRTEDIIQMDRYFNNNVQDAIQAFRSLALYGIGGVGKSSIALRYAESRIHRKELDAMFWIASEKEVTIRQSFTDIALRLRLPNAQRKDHDQNRTLVLDWLQDTECRWLLIFDNVESADLLMTYWPAASRGQAVITTRNHNFAFYPADGGLEITEWDAETGSHFLIHLLSTDISNQLSKGEANSAYELSSKLSGHALALSLMAGLIHCRSWSIDEFNQIYERQPQKIHGQQVQGIFSNNSINAVWNMSFRSLNERASAILGVLTFFSPDSIPQALFECKDPGAFPDSLHFCQDPFDFSDEMETLMTLALVKRNRERRTFSVHRLVQTSFKHFMNPVDRQRSFNDAILLVSAAFPRKDSEFAQMYHSWKTCSLYLPHVLSLKDSFREERKTDGKFSALMLYCDMNNACQRYLIETNGYNDLLDLSEVNAMALATIPPQPHTIKVDIEGSLASHRGQVLERIGRVEEGITHLKLAHDLFCTDQPRNLREEAWCAENLADGIASSNNFAEAGMGTNLIWAGYNARARDVLIHGLNQLEAAKPYNWAMVAYTSYSLGTVDRADGNFESAEKYFTQAYNKWISGDNLGSDPFCGACVYRMGCAALDQGKVETAIKHLREAAIITERHKVKMPVEHARSLFKLSEALAREPRGEQKARNLRAESKRLLLSRSSSVNEPESEAAFDHLVFIWWR</sequence>
<organism evidence="3 4">
    <name type="scientific">Xylaria arbuscula</name>
    <dbReference type="NCBI Taxonomy" id="114810"/>
    <lineage>
        <taxon>Eukaryota</taxon>
        <taxon>Fungi</taxon>
        <taxon>Dikarya</taxon>
        <taxon>Ascomycota</taxon>
        <taxon>Pezizomycotina</taxon>
        <taxon>Sordariomycetes</taxon>
        <taxon>Xylariomycetidae</taxon>
        <taxon>Xylariales</taxon>
        <taxon>Xylariaceae</taxon>
        <taxon>Xylaria</taxon>
    </lineage>
</organism>
<reference evidence="3" key="1">
    <citation type="submission" date="2022-07" db="EMBL/GenBank/DDBJ databases">
        <title>Genome Sequence of Xylaria arbuscula.</title>
        <authorList>
            <person name="Buettner E."/>
        </authorList>
    </citation>
    <scope>NUCLEOTIDE SEQUENCE</scope>
    <source>
        <strain evidence="3">VT107</strain>
    </source>
</reference>
<keyword evidence="4" id="KW-1185">Reference proteome</keyword>
<evidence type="ECO:0008006" key="5">
    <source>
        <dbReference type="Google" id="ProtNLM"/>
    </source>
</evidence>
<evidence type="ECO:0000259" key="1">
    <source>
        <dbReference type="Pfam" id="PF00931"/>
    </source>
</evidence>
<comment type="caution">
    <text evidence="3">The sequence shown here is derived from an EMBL/GenBank/DDBJ whole genome shotgun (WGS) entry which is preliminary data.</text>
</comment>
<dbReference type="PANTHER" id="PTHR35205:SF1">
    <property type="entry name" value="ZU5 DOMAIN-CONTAINING PROTEIN"/>
    <property type="match status" value="1"/>
</dbReference>
<dbReference type="GO" id="GO:0043531">
    <property type="term" value="F:ADP binding"/>
    <property type="evidence" value="ECO:0007669"/>
    <property type="project" value="InterPro"/>
</dbReference>
<evidence type="ECO:0000313" key="3">
    <source>
        <dbReference type="EMBL" id="KAJ3578368.1"/>
    </source>
</evidence>
<accession>A0A9W8NL67</accession>
<dbReference type="InterPro" id="IPR056681">
    <property type="entry name" value="DUF7779"/>
</dbReference>
<dbReference type="SUPFAM" id="SSF48452">
    <property type="entry name" value="TPR-like"/>
    <property type="match status" value="1"/>
</dbReference>
<evidence type="ECO:0000313" key="4">
    <source>
        <dbReference type="Proteomes" id="UP001148614"/>
    </source>
</evidence>
<dbReference type="InterPro" id="IPR002182">
    <property type="entry name" value="NB-ARC"/>
</dbReference>
<proteinExistence type="predicted"/>
<dbReference type="InterPro" id="IPR027417">
    <property type="entry name" value="P-loop_NTPase"/>
</dbReference>
<dbReference type="Proteomes" id="UP001148614">
    <property type="component" value="Unassembled WGS sequence"/>
</dbReference>
<dbReference type="PANTHER" id="PTHR35205">
    <property type="entry name" value="NB-ARC AND TPR DOMAIN PROTEIN"/>
    <property type="match status" value="1"/>
</dbReference>
<dbReference type="VEuPathDB" id="FungiDB:F4678DRAFT_470854"/>
<dbReference type="Gene3D" id="3.40.50.300">
    <property type="entry name" value="P-loop containing nucleotide triphosphate hydrolases"/>
    <property type="match status" value="1"/>
</dbReference>
<evidence type="ECO:0000259" key="2">
    <source>
        <dbReference type="Pfam" id="PF25000"/>
    </source>
</evidence>
<feature type="domain" description="DUF7779" evidence="2">
    <location>
        <begin position="472"/>
        <end position="560"/>
    </location>
</feature>
<name>A0A9W8NL67_9PEZI</name>
<dbReference type="EMBL" id="JANPWZ010000223">
    <property type="protein sequence ID" value="KAJ3578368.1"/>
    <property type="molecule type" value="Genomic_DNA"/>
</dbReference>
<gene>
    <name evidence="3" type="ORF">NPX13_g2192</name>
</gene>